<feature type="transmembrane region" description="Helical" evidence="1">
    <location>
        <begin position="148"/>
        <end position="172"/>
    </location>
</feature>
<reference evidence="2" key="1">
    <citation type="submission" date="2019-08" db="EMBL/GenBank/DDBJ databases">
        <authorList>
            <person name="Kucharzyk K."/>
            <person name="Murdoch R.W."/>
            <person name="Higgins S."/>
            <person name="Loffler F."/>
        </authorList>
    </citation>
    <scope>NUCLEOTIDE SEQUENCE</scope>
</reference>
<dbReference type="AlphaFoldDB" id="A0A645E5Z2"/>
<dbReference type="EMBL" id="VSSQ01043519">
    <property type="protein sequence ID" value="MPM97214.1"/>
    <property type="molecule type" value="Genomic_DNA"/>
</dbReference>
<dbReference type="Pfam" id="PF17248">
    <property type="entry name" value="DUF5317"/>
    <property type="match status" value="1"/>
</dbReference>
<evidence type="ECO:0000256" key="1">
    <source>
        <dbReference type="SAM" id="Phobius"/>
    </source>
</evidence>
<feature type="transmembrane region" description="Helical" evidence="1">
    <location>
        <begin position="55"/>
        <end position="74"/>
    </location>
</feature>
<keyword evidence="1" id="KW-1133">Transmembrane helix</keyword>
<protein>
    <recommendedName>
        <fullName evidence="3">DUF5317 domain-containing protein</fullName>
    </recommendedName>
</protein>
<organism evidence="2">
    <name type="scientific">bioreactor metagenome</name>
    <dbReference type="NCBI Taxonomy" id="1076179"/>
    <lineage>
        <taxon>unclassified sequences</taxon>
        <taxon>metagenomes</taxon>
        <taxon>ecological metagenomes</taxon>
    </lineage>
</organism>
<evidence type="ECO:0008006" key="3">
    <source>
        <dbReference type="Google" id="ProtNLM"/>
    </source>
</evidence>
<keyword evidence="1" id="KW-0472">Membrane</keyword>
<feature type="transmembrane region" description="Helical" evidence="1">
    <location>
        <begin position="26"/>
        <end position="48"/>
    </location>
</feature>
<keyword evidence="1" id="KW-0812">Transmembrane</keyword>
<comment type="caution">
    <text evidence="2">The sequence shown here is derived from an EMBL/GenBank/DDBJ whole genome shotgun (WGS) entry which is preliminary data.</text>
</comment>
<feature type="transmembrane region" description="Helical" evidence="1">
    <location>
        <begin position="80"/>
        <end position="98"/>
    </location>
</feature>
<evidence type="ECO:0000313" key="2">
    <source>
        <dbReference type="EMBL" id="MPM97214.1"/>
    </source>
</evidence>
<gene>
    <name evidence="2" type="ORF">SDC9_144387</name>
</gene>
<sequence>MIEVILVALLVAKIKGYNLKPFFKSRAMYPIFIYEIIYIFLQATIFFGDYRFVKYANIIKSVYLYLYLIPIIVYKKYHSAIIGSAFILIGSTMNNIAIKSNGGRMPVFPALSYWTGYVRGNSFIKANDIHILGNSQTKLKFLTDIIDIGYSILSIGDIFIRGFAFLVILTVIKEVNEWKFMVIKEK</sequence>
<accession>A0A645E5Z2</accession>
<name>A0A645E5Z2_9ZZZZ</name>
<dbReference type="InterPro" id="IPR035168">
    <property type="entry name" value="DUF5317"/>
</dbReference>
<proteinExistence type="predicted"/>